<comment type="caution">
    <text evidence="12">The sequence shown here is derived from an EMBL/GenBank/DDBJ whole genome shotgun (WGS) entry which is preliminary data.</text>
</comment>
<evidence type="ECO:0000256" key="5">
    <source>
        <dbReference type="ARBA" id="ARBA00022519"/>
    </source>
</evidence>
<feature type="transmembrane region" description="Helical" evidence="10">
    <location>
        <begin position="188"/>
        <end position="209"/>
    </location>
</feature>
<accession>A0A4V2NV02</accession>
<dbReference type="Pfam" id="PF00528">
    <property type="entry name" value="BPD_transp_1"/>
    <property type="match status" value="1"/>
</dbReference>
<evidence type="ECO:0000256" key="7">
    <source>
        <dbReference type="ARBA" id="ARBA00022989"/>
    </source>
</evidence>
<feature type="transmembrane region" description="Helical" evidence="10">
    <location>
        <begin position="66"/>
        <end position="85"/>
    </location>
</feature>
<feature type="domain" description="ABC transmembrane type-1" evidence="11">
    <location>
        <begin position="59"/>
        <end position="240"/>
    </location>
</feature>
<comment type="subcellular location">
    <subcellularLocation>
        <location evidence="1">Cell inner membrane</location>
    </subcellularLocation>
    <subcellularLocation>
        <location evidence="2 10">Cell membrane</location>
        <topology evidence="2 10">Multi-pass membrane protein</topology>
    </subcellularLocation>
</comment>
<keyword evidence="5" id="KW-0997">Cell inner membrane</keyword>
<dbReference type="NCBIfam" id="TIGR01183">
    <property type="entry name" value="ntrB"/>
    <property type="match status" value="1"/>
</dbReference>
<dbReference type="PROSITE" id="PS50928">
    <property type="entry name" value="ABC_TM1"/>
    <property type="match status" value="1"/>
</dbReference>
<evidence type="ECO:0000256" key="4">
    <source>
        <dbReference type="ARBA" id="ARBA00022475"/>
    </source>
</evidence>
<dbReference type="PANTHER" id="PTHR30151:SF7">
    <property type="entry name" value="NITRATE IMPORT PERMEASE PROTEIN NRTB"/>
    <property type="match status" value="1"/>
</dbReference>
<dbReference type="CDD" id="cd06261">
    <property type="entry name" value="TM_PBP2"/>
    <property type="match status" value="1"/>
</dbReference>
<keyword evidence="8" id="KW-0406">Ion transport</keyword>
<dbReference type="FunFam" id="1.10.3720.10:FF:000003">
    <property type="entry name" value="Aliphatic sulfonate ABC transporter permease"/>
    <property type="match status" value="1"/>
</dbReference>
<evidence type="ECO:0000313" key="13">
    <source>
        <dbReference type="Proteomes" id="UP000295443"/>
    </source>
</evidence>
<dbReference type="InterPro" id="IPR000515">
    <property type="entry name" value="MetI-like"/>
</dbReference>
<dbReference type="InterPro" id="IPR005889">
    <property type="entry name" value="NtrB"/>
</dbReference>
<dbReference type="EMBL" id="SJZB01000053">
    <property type="protein sequence ID" value="TCJ11576.1"/>
    <property type="molecule type" value="Genomic_DNA"/>
</dbReference>
<evidence type="ECO:0000256" key="10">
    <source>
        <dbReference type="RuleBase" id="RU363032"/>
    </source>
</evidence>
<keyword evidence="9 10" id="KW-0472">Membrane</keyword>
<reference evidence="12 13" key="1">
    <citation type="submission" date="2019-03" db="EMBL/GenBank/DDBJ databases">
        <title>Genome sequence of Thiobacillaceae bacterium LSR1, a sulfur-oxidizing bacterium isolated from freshwater sediment.</title>
        <authorList>
            <person name="Li S."/>
        </authorList>
    </citation>
    <scope>NUCLEOTIDE SEQUENCE [LARGE SCALE GENOMIC DNA]</scope>
    <source>
        <strain evidence="12 13">LSR1</strain>
    </source>
</reference>
<protein>
    <submittedName>
        <fullName evidence="12">Nitrate ABC transporter, permease protein</fullName>
    </submittedName>
</protein>
<comment type="similarity">
    <text evidence="10">Belongs to the binding-protein-dependent transport system permease family.</text>
</comment>
<keyword evidence="4" id="KW-1003">Cell membrane</keyword>
<dbReference type="SUPFAM" id="SSF161098">
    <property type="entry name" value="MetI-like"/>
    <property type="match status" value="1"/>
</dbReference>
<proteinExistence type="inferred from homology"/>
<feature type="transmembrane region" description="Helical" evidence="10">
    <location>
        <begin position="123"/>
        <end position="142"/>
    </location>
</feature>
<evidence type="ECO:0000256" key="9">
    <source>
        <dbReference type="ARBA" id="ARBA00023136"/>
    </source>
</evidence>
<dbReference type="Proteomes" id="UP000295443">
    <property type="component" value="Unassembled WGS sequence"/>
</dbReference>
<feature type="transmembrane region" description="Helical" evidence="10">
    <location>
        <begin position="97"/>
        <end position="117"/>
    </location>
</feature>
<evidence type="ECO:0000256" key="6">
    <source>
        <dbReference type="ARBA" id="ARBA00022692"/>
    </source>
</evidence>
<feature type="transmembrane region" description="Helical" evidence="10">
    <location>
        <begin position="221"/>
        <end position="242"/>
    </location>
</feature>
<evidence type="ECO:0000256" key="3">
    <source>
        <dbReference type="ARBA" id="ARBA00022448"/>
    </source>
</evidence>
<keyword evidence="6 10" id="KW-0812">Transmembrane</keyword>
<evidence type="ECO:0000313" key="12">
    <source>
        <dbReference type="EMBL" id="TCJ11576.1"/>
    </source>
</evidence>
<name>A0A4V2NV02_9PROT</name>
<organism evidence="12 13">
    <name type="scientific">Parasulfuritortus cantonensis</name>
    <dbReference type="NCBI Taxonomy" id="2528202"/>
    <lineage>
        <taxon>Bacteria</taxon>
        <taxon>Pseudomonadati</taxon>
        <taxon>Pseudomonadota</taxon>
        <taxon>Betaproteobacteria</taxon>
        <taxon>Nitrosomonadales</taxon>
        <taxon>Thiobacillaceae</taxon>
        <taxon>Parasulfuritortus</taxon>
    </lineage>
</organism>
<dbReference type="AlphaFoldDB" id="A0A4V2NV02"/>
<evidence type="ECO:0000259" key="11">
    <source>
        <dbReference type="PROSITE" id="PS50928"/>
    </source>
</evidence>
<evidence type="ECO:0000256" key="1">
    <source>
        <dbReference type="ARBA" id="ARBA00004533"/>
    </source>
</evidence>
<dbReference type="GO" id="GO:0005886">
    <property type="term" value="C:plasma membrane"/>
    <property type="evidence" value="ECO:0007669"/>
    <property type="project" value="UniProtKB-SubCell"/>
</dbReference>
<keyword evidence="13" id="KW-1185">Reference proteome</keyword>
<evidence type="ECO:0000256" key="2">
    <source>
        <dbReference type="ARBA" id="ARBA00004651"/>
    </source>
</evidence>
<dbReference type="InterPro" id="IPR035906">
    <property type="entry name" value="MetI-like_sf"/>
</dbReference>
<gene>
    <name evidence="12" type="primary">ntrB</name>
    <name evidence="12" type="ORF">EZJ19_15435</name>
</gene>
<dbReference type="OrthoDB" id="8138334at2"/>
<dbReference type="Gene3D" id="1.10.3720.10">
    <property type="entry name" value="MetI-like"/>
    <property type="match status" value="1"/>
</dbReference>
<dbReference type="GO" id="GO:0042918">
    <property type="term" value="P:alkanesulfonate transmembrane transport"/>
    <property type="evidence" value="ECO:0007669"/>
    <property type="project" value="UniProtKB-ARBA"/>
</dbReference>
<dbReference type="PANTHER" id="PTHR30151">
    <property type="entry name" value="ALKANE SULFONATE ABC TRANSPORTER-RELATED, MEMBRANE SUBUNIT"/>
    <property type="match status" value="1"/>
</dbReference>
<keyword evidence="3 10" id="KW-0813">Transport</keyword>
<sequence length="251" mass="27208">MLLLPLLTFAVLVGVWSYVHNHVAPEFPAPGETWEHAKEVLAAPFYDNGPNDKGIGWQLLNSLARVGAGFGLAAVVGIPLGFVMGMSRGVQMALSPLIQILKPVSPLAWLPIGLLLFKAVNPSAIFVIFITCIWPMIINTATGVKAIPQDYMNVAAVLKLGKLELVRRILFPATLPYVVTGMRLSLGIAWMVIVAAEMLTGGIGIGFWLWDEWNNLNVSSIILAIGVIGAVGIVLDLMMGWAQHKLDYTKR</sequence>
<evidence type="ECO:0000256" key="8">
    <source>
        <dbReference type="ARBA" id="ARBA00023065"/>
    </source>
</evidence>
<dbReference type="GO" id="GO:0015112">
    <property type="term" value="F:nitrate transmembrane transporter activity"/>
    <property type="evidence" value="ECO:0007669"/>
    <property type="project" value="InterPro"/>
</dbReference>
<keyword evidence="7 10" id="KW-1133">Transmembrane helix</keyword>
<dbReference type="GO" id="GO:0006811">
    <property type="term" value="P:monoatomic ion transport"/>
    <property type="evidence" value="ECO:0007669"/>
    <property type="project" value="UniProtKB-KW"/>
</dbReference>